<feature type="compositionally biased region" description="Basic and acidic residues" evidence="5">
    <location>
        <begin position="17"/>
        <end position="26"/>
    </location>
</feature>
<dbReference type="CDD" id="cd01189">
    <property type="entry name" value="INT_ICEBs1_C_like"/>
    <property type="match status" value="1"/>
</dbReference>
<dbReference type="InterPro" id="IPR044068">
    <property type="entry name" value="CB"/>
</dbReference>
<evidence type="ECO:0000313" key="8">
    <source>
        <dbReference type="EMBL" id="NHC12577.1"/>
    </source>
</evidence>
<name>A0ABX0GPD7_9ACTN</name>
<organism evidence="8 9">
    <name type="scientific">Motilibacter deserti</name>
    <dbReference type="NCBI Taxonomy" id="2714956"/>
    <lineage>
        <taxon>Bacteria</taxon>
        <taxon>Bacillati</taxon>
        <taxon>Actinomycetota</taxon>
        <taxon>Actinomycetes</taxon>
        <taxon>Motilibacterales</taxon>
        <taxon>Motilibacteraceae</taxon>
        <taxon>Motilibacter</taxon>
    </lineage>
</organism>
<reference evidence="8 9" key="1">
    <citation type="submission" date="2020-03" db="EMBL/GenBank/DDBJ databases">
        <title>Two novel Motilibacter sp.</title>
        <authorList>
            <person name="Liu S."/>
        </authorList>
    </citation>
    <scope>NUCLEOTIDE SEQUENCE [LARGE SCALE GENOMIC DNA]</scope>
    <source>
        <strain evidence="8 9">E257</strain>
    </source>
</reference>
<dbReference type="Gene3D" id="1.10.443.10">
    <property type="entry name" value="Intergrase catalytic core"/>
    <property type="match status" value="1"/>
</dbReference>
<evidence type="ECO:0000256" key="4">
    <source>
        <dbReference type="PROSITE-ProRule" id="PRU01248"/>
    </source>
</evidence>
<dbReference type="InterPro" id="IPR013762">
    <property type="entry name" value="Integrase-like_cat_sf"/>
</dbReference>
<feature type="region of interest" description="Disordered" evidence="5">
    <location>
        <begin position="1"/>
        <end position="26"/>
    </location>
</feature>
<dbReference type="InterPro" id="IPR010998">
    <property type="entry name" value="Integrase_recombinase_N"/>
</dbReference>
<proteinExistence type="inferred from homology"/>
<dbReference type="InterPro" id="IPR002104">
    <property type="entry name" value="Integrase_catalytic"/>
</dbReference>
<dbReference type="InterPro" id="IPR011010">
    <property type="entry name" value="DNA_brk_join_enz"/>
</dbReference>
<sequence length="392" mass="42874">MASATKRGQGRWLGRYRGPDGRERTKTFATKRDAERWAQEQERKVRTMDWTDPVLAKTTIAEWADHWVTTLHVAPSTLDSYRSILRGLVIPRWGALRLDQVTFTAVQSWVAGMTGAKGQLLSASRRRHAAHLLTAMLDAAVADGRLPKNPARPQGGAGRKGMLPKLPATGGHRYLRHEELQKLAAHAASYETLVLVLGYCGVRWGEAAALRVRSVDLLRGRLLVTESVSEVEGGLSYGPTKTHQARTVPVPSFLRKQLDALMEGKSPDDLLFTSPEGASLRNGNFRKRVFLPAIKASGLPALRIHDLRHTAASLAVASGANVKAVQKMLGHASATMTLDTYADLFDDELDAIAERMDERAAQARADSLRTADGSTLVSLPASEVQQVADLRR</sequence>
<feature type="domain" description="Core-binding (CB)" evidence="7">
    <location>
        <begin position="58"/>
        <end position="140"/>
    </location>
</feature>
<evidence type="ECO:0000256" key="2">
    <source>
        <dbReference type="ARBA" id="ARBA00023125"/>
    </source>
</evidence>
<dbReference type="PANTHER" id="PTHR30349:SF64">
    <property type="entry name" value="PROPHAGE INTEGRASE INTD-RELATED"/>
    <property type="match status" value="1"/>
</dbReference>
<evidence type="ECO:0000256" key="5">
    <source>
        <dbReference type="SAM" id="MobiDB-lite"/>
    </source>
</evidence>
<dbReference type="SUPFAM" id="SSF56349">
    <property type="entry name" value="DNA breaking-rejoining enzymes"/>
    <property type="match status" value="1"/>
</dbReference>
<dbReference type="EMBL" id="JAANNP010000001">
    <property type="protein sequence ID" value="NHC12577.1"/>
    <property type="molecule type" value="Genomic_DNA"/>
</dbReference>
<feature type="domain" description="Tyr recombinase" evidence="6">
    <location>
        <begin position="170"/>
        <end position="354"/>
    </location>
</feature>
<dbReference type="Proteomes" id="UP000800981">
    <property type="component" value="Unassembled WGS sequence"/>
</dbReference>
<accession>A0ABX0GPD7</accession>
<evidence type="ECO:0000259" key="6">
    <source>
        <dbReference type="PROSITE" id="PS51898"/>
    </source>
</evidence>
<dbReference type="Pfam" id="PF26003">
    <property type="entry name" value="Integrase_N_phage"/>
    <property type="match status" value="1"/>
</dbReference>
<dbReference type="PROSITE" id="PS51898">
    <property type="entry name" value="TYR_RECOMBINASE"/>
    <property type="match status" value="1"/>
</dbReference>
<dbReference type="Pfam" id="PF00589">
    <property type="entry name" value="Phage_integrase"/>
    <property type="match status" value="1"/>
</dbReference>
<evidence type="ECO:0000259" key="7">
    <source>
        <dbReference type="PROSITE" id="PS51900"/>
    </source>
</evidence>
<keyword evidence="9" id="KW-1185">Reference proteome</keyword>
<dbReference type="InterPro" id="IPR058717">
    <property type="entry name" value="Phage_L5_Integrase_N"/>
</dbReference>
<dbReference type="PROSITE" id="PS51900">
    <property type="entry name" value="CB"/>
    <property type="match status" value="1"/>
</dbReference>
<dbReference type="Gene3D" id="1.10.150.130">
    <property type="match status" value="1"/>
</dbReference>
<dbReference type="InterPro" id="IPR050090">
    <property type="entry name" value="Tyrosine_recombinase_XerCD"/>
</dbReference>
<evidence type="ECO:0000256" key="3">
    <source>
        <dbReference type="ARBA" id="ARBA00023172"/>
    </source>
</evidence>
<evidence type="ECO:0000256" key="1">
    <source>
        <dbReference type="ARBA" id="ARBA00008857"/>
    </source>
</evidence>
<evidence type="ECO:0000313" key="9">
    <source>
        <dbReference type="Proteomes" id="UP000800981"/>
    </source>
</evidence>
<gene>
    <name evidence="8" type="ORF">G9H71_02110</name>
</gene>
<comment type="similarity">
    <text evidence="1">Belongs to the 'phage' integrase family.</text>
</comment>
<keyword evidence="3" id="KW-0233">DNA recombination</keyword>
<keyword evidence="2 4" id="KW-0238">DNA-binding</keyword>
<comment type="caution">
    <text evidence="8">The sequence shown here is derived from an EMBL/GenBank/DDBJ whole genome shotgun (WGS) entry which is preliminary data.</text>
</comment>
<dbReference type="PANTHER" id="PTHR30349">
    <property type="entry name" value="PHAGE INTEGRASE-RELATED"/>
    <property type="match status" value="1"/>
</dbReference>
<protein>
    <submittedName>
        <fullName evidence="8">Site-specific integrase</fullName>
    </submittedName>
</protein>